<reference evidence="2" key="1">
    <citation type="submission" date="2023-05" db="EMBL/GenBank/DDBJ databases">
        <authorList>
            <person name="Zhang X."/>
        </authorList>
    </citation>
    <scope>NUCLEOTIDE SEQUENCE</scope>
    <source>
        <strain evidence="2">BD1B2-1</strain>
    </source>
</reference>
<organism evidence="2 3">
    <name type="scientific">Xanthocytophaga agilis</name>
    <dbReference type="NCBI Taxonomy" id="3048010"/>
    <lineage>
        <taxon>Bacteria</taxon>
        <taxon>Pseudomonadati</taxon>
        <taxon>Bacteroidota</taxon>
        <taxon>Cytophagia</taxon>
        <taxon>Cytophagales</taxon>
        <taxon>Rhodocytophagaceae</taxon>
        <taxon>Xanthocytophaga</taxon>
    </lineage>
</organism>
<dbReference type="RefSeq" id="WP_314509068.1">
    <property type="nucleotide sequence ID" value="NZ_JASJOU010000001.1"/>
</dbReference>
<dbReference type="EMBL" id="JASJOU010000001">
    <property type="protein sequence ID" value="MDJ1499538.1"/>
    <property type="molecule type" value="Genomic_DNA"/>
</dbReference>
<evidence type="ECO:0000313" key="2">
    <source>
        <dbReference type="EMBL" id="MDJ1499538.1"/>
    </source>
</evidence>
<dbReference type="AlphaFoldDB" id="A0AAE3R279"/>
<evidence type="ECO:0000313" key="3">
    <source>
        <dbReference type="Proteomes" id="UP001232063"/>
    </source>
</evidence>
<comment type="caution">
    <text evidence="2">The sequence shown here is derived from an EMBL/GenBank/DDBJ whole genome shotgun (WGS) entry which is preliminary data.</text>
</comment>
<evidence type="ECO:0000256" key="1">
    <source>
        <dbReference type="SAM" id="SignalP"/>
    </source>
</evidence>
<gene>
    <name evidence="2" type="ORF">QNI22_02720</name>
</gene>
<dbReference type="Proteomes" id="UP001232063">
    <property type="component" value="Unassembled WGS sequence"/>
</dbReference>
<keyword evidence="1" id="KW-0732">Signal</keyword>
<feature type="chain" id="PRO_5042237526" description="Secretion system C-terminal sorting domain-containing protein" evidence="1">
    <location>
        <begin position="29"/>
        <end position="137"/>
    </location>
</feature>
<accession>A0AAE3R279</accession>
<proteinExistence type="predicted"/>
<sequence length="137" mass="15181">MNAQVKNNRFRFAIRKAVFTVAAAIAVAATQVTFGATGPEPAASASLQAVVFQLPESMKFKTVIAPSQNNKLFITIKNQKNESVYTEALKTNNGYIRTFDFSTMADGEYTFEISNGKETQSKKFKIETNTERLVKVN</sequence>
<name>A0AAE3R279_9BACT</name>
<evidence type="ECO:0008006" key="4">
    <source>
        <dbReference type="Google" id="ProtNLM"/>
    </source>
</evidence>
<keyword evidence="3" id="KW-1185">Reference proteome</keyword>
<feature type="signal peptide" evidence="1">
    <location>
        <begin position="1"/>
        <end position="28"/>
    </location>
</feature>
<protein>
    <recommendedName>
        <fullName evidence="4">Secretion system C-terminal sorting domain-containing protein</fullName>
    </recommendedName>
</protein>